<dbReference type="InterPro" id="IPR024344">
    <property type="entry name" value="MDMPI_metal-binding"/>
</dbReference>
<keyword evidence="3" id="KW-1185">Reference proteome</keyword>
<feature type="domain" description="Mycothiol-dependent maleylpyruvate isomerase metal-binding" evidence="1">
    <location>
        <begin position="9"/>
        <end position="130"/>
    </location>
</feature>
<dbReference type="NCBIfam" id="TIGR03086">
    <property type="entry name" value="TIGR03086 family metal-binding protein"/>
    <property type="match status" value="1"/>
</dbReference>
<name>A0A5A7SEI6_9NOCA</name>
<dbReference type="InterPro" id="IPR017517">
    <property type="entry name" value="Maleyloyr_isom"/>
</dbReference>
<dbReference type="OrthoDB" id="5185819at2"/>
<dbReference type="NCBIfam" id="TIGR03083">
    <property type="entry name" value="maleylpyruvate isomerase family mycothiol-dependent enzyme"/>
    <property type="match status" value="1"/>
</dbReference>
<evidence type="ECO:0000313" key="3">
    <source>
        <dbReference type="Proteomes" id="UP000322244"/>
    </source>
</evidence>
<dbReference type="InterPro" id="IPR034660">
    <property type="entry name" value="DinB/YfiT-like"/>
</dbReference>
<organism evidence="2 3">
    <name type="scientific">Antrihabitans cavernicola</name>
    <dbReference type="NCBI Taxonomy" id="2495913"/>
    <lineage>
        <taxon>Bacteria</taxon>
        <taxon>Bacillati</taxon>
        <taxon>Actinomycetota</taxon>
        <taxon>Actinomycetes</taxon>
        <taxon>Mycobacteriales</taxon>
        <taxon>Nocardiaceae</taxon>
        <taxon>Antrihabitans</taxon>
    </lineage>
</organism>
<reference evidence="2 3" key="1">
    <citation type="submission" date="2019-07" db="EMBL/GenBank/DDBJ databases">
        <title>Rhodococcus cavernicolus sp. nov., isolated from a cave.</title>
        <authorList>
            <person name="Lee S.D."/>
        </authorList>
    </citation>
    <scope>NUCLEOTIDE SEQUENCE [LARGE SCALE GENOMIC DNA]</scope>
    <source>
        <strain evidence="2 3">C1-24</strain>
    </source>
</reference>
<protein>
    <submittedName>
        <fullName evidence="2">TIGR03086 family protein</fullName>
    </submittedName>
</protein>
<sequence length="189" mass="20220">MTFQAQIADSATEAARIAAGITDAQLAGTSTPCPEFDTRTLVNHWVAYAGTGMELRALRQPYPDDLADRDFTADPQWATAFAAQLDKAVAAWNEPAAWDGEIDMGGQAMAAGDIAKMLFMELLLHGWDVAEATGQTFRADSASGALLLDIVTEQAEVYRQYDGFGEPTAVPADASDFERAVALSGRDLN</sequence>
<dbReference type="InterPro" id="IPR017520">
    <property type="entry name" value="CHP03086"/>
</dbReference>
<gene>
    <name evidence="2" type="ORF">FOY51_09205</name>
</gene>
<evidence type="ECO:0000313" key="2">
    <source>
        <dbReference type="EMBL" id="KAA0023562.1"/>
    </source>
</evidence>
<accession>A0A5A7SEI6</accession>
<dbReference type="Proteomes" id="UP000322244">
    <property type="component" value="Unassembled WGS sequence"/>
</dbReference>
<evidence type="ECO:0000259" key="1">
    <source>
        <dbReference type="Pfam" id="PF11716"/>
    </source>
</evidence>
<dbReference type="AlphaFoldDB" id="A0A5A7SEI6"/>
<dbReference type="EMBL" id="VLNY01000003">
    <property type="protein sequence ID" value="KAA0023562.1"/>
    <property type="molecule type" value="Genomic_DNA"/>
</dbReference>
<dbReference type="SUPFAM" id="SSF109854">
    <property type="entry name" value="DinB/YfiT-like putative metalloenzymes"/>
    <property type="match status" value="1"/>
</dbReference>
<dbReference type="GO" id="GO:0046872">
    <property type="term" value="F:metal ion binding"/>
    <property type="evidence" value="ECO:0007669"/>
    <property type="project" value="InterPro"/>
</dbReference>
<dbReference type="RefSeq" id="WP_149429908.1">
    <property type="nucleotide sequence ID" value="NZ_VLNY01000003.1"/>
</dbReference>
<comment type="caution">
    <text evidence="2">The sequence shown here is derived from an EMBL/GenBank/DDBJ whole genome shotgun (WGS) entry which is preliminary data.</text>
</comment>
<dbReference type="Pfam" id="PF11716">
    <property type="entry name" value="MDMPI_N"/>
    <property type="match status" value="1"/>
</dbReference>
<dbReference type="Gene3D" id="1.20.120.450">
    <property type="entry name" value="dinb family like domain"/>
    <property type="match status" value="1"/>
</dbReference>
<proteinExistence type="predicted"/>